<dbReference type="EMBL" id="FN538970">
    <property type="protein sequence ID" value="CBA60360.1"/>
    <property type="molecule type" value="Genomic_DNA"/>
</dbReference>
<accession>A0A0H3N2Z5</accession>
<evidence type="ECO:0000313" key="1">
    <source>
        <dbReference type="EMBL" id="CBA60360.1"/>
    </source>
</evidence>
<gene>
    <name evidence="1" type="ordered locus">CD196_0174</name>
</gene>
<evidence type="ECO:0008006" key="3">
    <source>
        <dbReference type="Google" id="ProtNLM"/>
    </source>
</evidence>
<protein>
    <recommendedName>
        <fullName evidence="3">Peptide maturation system protein</fullName>
    </recommendedName>
</protein>
<sequence>MEKVLIYPFNYNFFTILNHCNKISDIEINSLVSPSGWGLCNKEYNVNNIITKVTNDFQSELKKNSLVWFVDSKENLDLEKFIIPKLKVALKEGKKILYTRDDLNKISRYISHYEFKKINEWNLEKYEIRDIEGISQINTPIIFICGLYGGLDTFDVNIRIGEELRKRGFSILQFGPKKESYLFKMIPIPEFMFDDSISSKTKIINFNHFIKDKEVEAKPDLIIIEVPGELFPFSRKMVGNFGIRAFEISNAVINDCGILCIPSSIYDREYCEELKYFIKGRHGINIDYFSIEKKVIDTYETEVKQKFSYMSLDENFFVEDIEDYEKTFFIHDNKQLLELVDNIVNQLKEYAKVISI</sequence>
<dbReference type="InterPro" id="IPR023823">
    <property type="entry name" value="CHP04066_peptide_maturation"/>
</dbReference>
<dbReference type="RefSeq" id="WP_009888008.1">
    <property type="nucleotide sequence ID" value="NC_013315.1"/>
</dbReference>
<reference evidence="1 2" key="1">
    <citation type="journal article" date="2009" name="Genome Biol.">
        <title>Comparative genome and phenotypic analysis of Clostridium difficile 027 strains provides insight into the evolution of a hypervirulent bacterium.</title>
        <authorList>
            <person name="Stabler R.A."/>
            <person name="He M."/>
            <person name="Dawson L."/>
            <person name="Martin M."/>
            <person name="Valiente E."/>
            <person name="Corton C."/>
            <person name="Lawley T.D."/>
            <person name="Sebaihia M."/>
            <person name="Quail M.A."/>
            <person name="Rose G."/>
            <person name="Gerding D.N."/>
            <person name="Gibert M."/>
            <person name="Popoff M.R."/>
            <person name="Parkhill J."/>
            <person name="Dougan G."/>
            <person name="Wren B.W."/>
        </authorList>
    </citation>
    <scope>NUCLEOTIDE SEQUENCE [LARGE SCALE GENOMIC DNA]</scope>
    <source>
        <strain evidence="1 2">CD196</strain>
    </source>
</reference>
<organism evidence="1 2">
    <name type="scientific">Clostridioides difficile (strain CD196)</name>
    <name type="common">Peptoclostridium difficile</name>
    <dbReference type="NCBI Taxonomy" id="645462"/>
    <lineage>
        <taxon>Bacteria</taxon>
        <taxon>Bacillati</taxon>
        <taxon>Bacillota</taxon>
        <taxon>Clostridia</taxon>
        <taxon>Peptostreptococcales</taxon>
        <taxon>Peptostreptococcaceae</taxon>
        <taxon>Clostridioides</taxon>
    </lineage>
</organism>
<dbReference type="PATRIC" id="fig|645462.16.peg.227"/>
<dbReference type="KEGG" id="cdc:CD196_0174"/>
<dbReference type="Proteomes" id="UP000002068">
    <property type="component" value="Chromosome"/>
</dbReference>
<dbReference type="NCBIfam" id="TIGR04066">
    <property type="entry name" value="nat_prod_clost"/>
    <property type="match status" value="1"/>
</dbReference>
<evidence type="ECO:0000313" key="2">
    <source>
        <dbReference type="Proteomes" id="UP000002068"/>
    </source>
</evidence>
<name>A0A0H3N2Z5_CLODC</name>
<proteinExistence type="predicted"/>
<dbReference type="HOGENOM" id="CLU_060727_0_0_9"/>
<dbReference type="AlphaFoldDB" id="A0A0H3N2Z5"/>